<feature type="compositionally biased region" description="Polar residues" evidence="1">
    <location>
        <begin position="28"/>
        <end position="42"/>
    </location>
</feature>
<evidence type="ECO:0000313" key="2">
    <source>
        <dbReference type="EMBL" id="CAI9281025.1"/>
    </source>
</evidence>
<sequence>MEDSITMNNMKQFHKQSDANQRRDEEMSTSQTQPCSPKSSSIYPKIHQLHPQRTSFPLHPNRNLDRFCLRHPETIVYHHPILDMKSHMCNGRESSRRRSHLSDQCFPAKPEGYEKGKRVVVASSSALLISSVDSITSSCSGHEGAGGDVVAGVPRCRRW</sequence>
<gene>
    <name evidence="2" type="ORF">LSALG_LOCUS20742</name>
</gene>
<keyword evidence="3" id="KW-1185">Reference proteome</keyword>
<name>A0AA35YVP0_LACSI</name>
<evidence type="ECO:0000313" key="3">
    <source>
        <dbReference type="Proteomes" id="UP001177003"/>
    </source>
</evidence>
<organism evidence="2 3">
    <name type="scientific">Lactuca saligna</name>
    <name type="common">Willowleaf lettuce</name>
    <dbReference type="NCBI Taxonomy" id="75948"/>
    <lineage>
        <taxon>Eukaryota</taxon>
        <taxon>Viridiplantae</taxon>
        <taxon>Streptophyta</taxon>
        <taxon>Embryophyta</taxon>
        <taxon>Tracheophyta</taxon>
        <taxon>Spermatophyta</taxon>
        <taxon>Magnoliopsida</taxon>
        <taxon>eudicotyledons</taxon>
        <taxon>Gunneridae</taxon>
        <taxon>Pentapetalae</taxon>
        <taxon>asterids</taxon>
        <taxon>campanulids</taxon>
        <taxon>Asterales</taxon>
        <taxon>Asteraceae</taxon>
        <taxon>Cichorioideae</taxon>
        <taxon>Cichorieae</taxon>
        <taxon>Lactucinae</taxon>
        <taxon>Lactuca</taxon>
    </lineage>
</organism>
<dbReference type="AlphaFoldDB" id="A0AA35YVP0"/>
<dbReference type="EMBL" id="OX465080">
    <property type="protein sequence ID" value="CAI9281025.1"/>
    <property type="molecule type" value="Genomic_DNA"/>
</dbReference>
<feature type="compositionally biased region" description="Basic and acidic residues" evidence="1">
    <location>
        <begin position="15"/>
        <end position="26"/>
    </location>
</feature>
<protein>
    <submittedName>
        <fullName evidence="2">Uncharacterized protein</fullName>
    </submittedName>
</protein>
<feature type="region of interest" description="Disordered" evidence="1">
    <location>
        <begin position="1"/>
        <end position="42"/>
    </location>
</feature>
<dbReference type="Proteomes" id="UP001177003">
    <property type="component" value="Chromosome 4"/>
</dbReference>
<evidence type="ECO:0000256" key="1">
    <source>
        <dbReference type="SAM" id="MobiDB-lite"/>
    </source>
</evidence>
<feature type="compositionally biased region" description="Polar residues" evidence="1">
    <location>
        <begin position="1"/>
        <end position="11"/>
    </location>
</feature>
<accession>A0AA35YVP0</accession>
<reference evidence="2" key="1">
    <citation type="submission" date="2023-04" db="EMBL/GenBank/DDBJ databases">
        <authorList>
            <person name="Vijverberg K."/>
            <person name="Xiong W."/>
            <person name="Schranz E."/>
        </authorList>
    </citation>
    <scope>NUCLEOTIDE SEQUENCE</scope>
</reference>
<proteinExistence type="predicted"/>